<dbReference type="GO" id="GO:0005634">
    <property type="term" value="C:nucleus"/>
    <property type="evidence" value="ECO:0007669"/>
    <property type="project" value="UniProtKB-SubCell"/>
</dbReference>
<dbReference type="InterPro" id="IPR036236">
    <property type="entry name" value="Znf_C2H2_sf"/>
</dbReference>
<dbReference type="SMART" id="SM00355">
    <property type="entry name" value="ZnF_C2H2"/>
    <property type="match status" value="10"/>
</dbReference>
<comment type="caution">
    <text evidence="7">The sequence shown here is derived from an EMBL/GenBank/DDBJ whole genome shotgun (WGS) entry which is preliminary data.</text>
</comment>
<evidence type="ECO:0000313" key="7">
    <source>
        <dbReference type="EMBL" id="CAH1792042.1"/>
    </source>
</evidence>
<evidence type="ECO:0000256" key="5">
    <source>
        <dbReference type="ARBA" id="ARBA00022833"/>
    </source>
</evidence>
<evidence type="ECO:0000256" key="4">
    <source>
        <dbReference type="ARBA" id="ARBA00022771"/>
    </source>
</evidence>
<proteinExistence type="predicted"/>
<keyword evidence="5" id="KW-0862">Zinc</keyword>
<dbReference type="GO" id="GO:0010468">
    <property type="term" value="P:regulation of gene expression"/>
    <property type="evidence" value="ECO:0007669"/>
    <property type="project" value="TreeGrafter"/>
</dbReference>
<evidence type="ECO:0000256" key="6">
    <source>
        <dbReference type="ARBA" id="ARBA00023242"/>
    </source>
</evidence>
<dbReference type="Gene3D" id="3.30.160.60">
    <property type="entry name" value="Classic Zinc Finger"/>
    <property type="match status" value="6"/>
</dbReference>
<protein>
    <submittedName>
        <fullName evidence="7">Uncharacterized protein</fullName>
    </submittedName>
</protein>
<keyword evidence="3" id="KW-0677">Repeat</keyword>
<accession>A0A8J1U4F2</accession>
<dbReference type="Pfam" id="PF00096">
    <property type="entry name" value="zf-C2H2"/>
    <property type="match status" value="2"/>
</dbReference>
<keyword evidence="6" id="KW-0539">Nucleus</keyword>
<dbReference type="SUPFAM" id="SSF57667">
    <property type="entry name" value="beta-beta-alpha zinc fingers"/>
    <property type="match status" value="6"/>
</dbReference>
<dbReference type="InterPro" id="IPR013087">
    <property type="entry name" value="Znf_C2H2_type"/>
</dbReference>
<dbReference type="AlphaFoldDB" id="A0A8J1U4F2"/>
<evidence type="ECO:0000256" key="1">
    <source>
        <dbReference type="ARBA" id="ARBA00004123"/>
    </source>
</evidence>
<dbReference type="OrthoDB" id="6085123at2759"/>
<feature type="non-terminal residue" evidence="7">
    <location>
        <position position="1"/>
    </location>
</feature>
<reference evidence="7" key="1">
    <citation type="submission" date="2022-03" db="EMBL/GenBank/DDBJ databases">
        <authorList>
            <person name="Martin C."/>
        </authorList>
    </citation>
    <scope>NUCLEOTIDE SEQUENCE</scope>
</reference>
<keyword evidence="4" id="KW-0863">Zinc-finger</keyword>
<evidence type="ECO:0000313" key="8">
    <source>
        <dbReference type="Proteomes" id="UP000749559"/>
    </source>
</evidence>
<name>A0A8J1U4F2_OWEFU</name>
<dbReference type="PANTHER" id="PTHR16515:SF66">
    <property type="entry name" value="C2H2-TYPE DOMAIN-CONTAINING PROTEIN"/>
    <property type="match status" value="1"/>
</dbReference>
<evidence type="ECO:0000256" key="2">
    <source>
        <dbReference type="ARBA" id="ARBA00022723"/>
    </source>
</evidence>
<organism evidence="7 8">
    <name type="scientific">Owenia fusiformis</name>
    <name type="common">Polychaete worm</name>
    <dbReference type="NCBI Taxonomy" id="6347"/>
    <lineage>
        <taxon>Eukaryota</taxon>
        <taxon>Metazoa</taxon>
        <taxon>Spiralia</taxon>
        <taxon>Lophotrochozoa</taxon>
        <taxon>Annelida</taxon>
        <taxon>Polychaeta</taxon>
        <taxon>Sedentaria</taxon>
        <taxon>Canalipalpata</taxon>
        <taxon>Sabellida</taxon>
        <taxon>Oweniida</taxon>
        <taxon>Oweniidae</taxon>
        <taxon>Owenia</taxon>
    </lineage>
</organism>
<gene>
    <name evidence="7" type="ORF">OFUS_LOCUS17065</name>
</gene>
<comment type="subcellular location">
    <subcellularLocation>
        <location evidence="1">Nucleus</location>
    </subcellularLocation>
</comment>
<dbReference type="Proteomes" id="UP000749559">
    <property type="component" value="Unassembled WGS sequence"/>
</dbReference>
<dbReference type="GO" id="GO:0008270">
    <property type="term" value="F:zinc ion binding"/>
    <property type="evidence" value="ECO:0007669"/>
    <property type="project" value="UniProtKB-KW"/>
</dbReference>
<keyword evidence="8" id="KW-1185">Reference proteome</keyword>
<dbReference type="InterPro" id="IPR050331">
    <property type="entry name" value="Zinc_finger"/>
</dbReference>
<dbReference type="EMBL" id="CAIIXF020000008">
    <property type="protein sequence ID" value="CAH1792042.1"/>
    <property type="molecule type" value="Genomic_DNA"/>
</dbReference>
<sequence length="489" mass="56098">GTAASSTGENMKCMDCLAVFNTSISPKIHVCPALNKTHTCDNCNKVYSSLGALTFHQASHLDKNPFVVENDGSPTLYQCDRCPKRYKNDHSLVTHLNQHNNGDKYKCSHCEKFCKTRQGFEYHIRREHSGEKPHKCKHCHLCFISYSSLQNHMDKQHTDPKDFKHKCEICTSVFPRAYKLKTHINECHNDEKPFSCPQCSKKFARQVGVKLCMDSHNRPYVCSECQSSFTQKCHLKEHINSKHSSERRYACETCMKCFPTMKSVKQHITDCHSDKRYICEICHQDYKYRSSFHRHMKTHKNTDLTKDIDEEQNYMIMCQICEKVFEDYTTYDEHFEKTHKMNQSNQQDNVSSLKDKVMIIEDSNSIVAIDDIQESAIIDGGTIECDTIENSADDGINIETETIVQENIHVLNESGNNVIQLDFKPGHVSIDRLVKINDTEYQVEIVKDPSAPNVDESSEANDTVLHVEISENGSLVISGNDTSEREVLT</sequence>
<keyword evidence="2" id="KW-0479">Metal-binding</keyword>
<dbReference type="PROSITE" id="PS50157">
    <property type="entry name" value="ZINC_FINGER_C2H2_2"/>
    <property type="match status" value="8"/>
</dbReference>
<dbReference type="FunFam" id="3.30.160.60:FF:000145">
    <property type="entry name" value="Zinc finger protein 574"/>
    <property type="match status" value="1"/>
</dbReference>
<dbReference type="PROSITE" id="PS00028">
    <property type="entry name" value="ZINC_FINGER_C2H2_1"/>
    <property type="match status" value="9"/>
</dbReference>
<dbReference type="PANTHER" id="PTHR16515">
    <property type="entry name" value="PR DOMAIN ZINC FINGER PROTEIN"/>
    <property type="match status" value="1"/>
</dbReference>
<evidence type="ECO:0000256" key="3">
    <source>
        <dbReference type="ARBA" id="ARBA00022737"/>
    </source>
</evidence>